<dbReference type="eggNOG" id="COG0810">
    <property type="taxonomic scope" value="Bacteria"/>
</dbReference>
<dbReference type="Gene3D" id="3.30.1150.10">
    <property type="match status" value="1"/>
</dbReference>
<dbReference type="GO" id="GO:0055085">
    <property type="term" value="P:transmembrane transport"/>
    <property type="evidence" value="ECO:0007669"/>
    <property type="project" value="InterPro"/>
</dbReference>
<dbReference type="Proteomes" id="UP000030185">
    <property type="component" value="Unassembled WGS sequence"/>
</dbReference>
<comment type="caution">
    <text evidence="2">The sequence shown here is derived from an EMBL/GenBank/DDBJ whole genome shotgun (WGS) entry which is preliminary data.</text>
</comment>
<gene>
    <name evidence="2" type="ORF">MYP_2584</name>
</gene>
<accession>A0A098LEL4</accession>
<keyword evidence="3" id="KW-1185">Reference proteome</keyword>
<name>A0A098LEL4_9BACT</name>
<dbReference type="AlphaFoldDB" id="A0A098LEL4"/>
<evidence type="ECO:0000313" key="2">
    <source>
        <dbReference type="EMBL" id="GAL85355.1"/>
    </source>
</evidence>
<dbReference type="Pfam" id="PF03544">
    <property type="entry name" value="TonB_C"/>
    <property type="match status" value="1"/>
</dbReference>
<proteinExistence type="predicted"/>
<dbReference type="InterPro" id="IPR037682">
    <property type="entry name" value="TonB_C"/>
</dbReference>
<feature type="domain" description="TonB C-terminal" evidence="1">
    <location>
        <begin position="2"/>
        <end position="50"/>
    </location>
</feature>
<dbReference type="SUPFAM" id="SSF74653">
    <property type="entry name" value="TolA/TonB C-terminal domain"/>
    <property type="match status" value="1"/>
</dbReference>
<reference evidence="2 3" key="1">
    <citation type="submission" date="2014-09" db="EMBL/GenBank/DDBJ databases">
        <title>Sporocytophaga myxococcoides PG-01 genome sequencing.</title>
        <authorList>
            <person name="Liu L."/>
            <person name="Gao P.J."/>
            <person name="Chen G.J."/>
            <person name="Wang L.S."/>
        </authorList>
    </citation>
    <scope>NUCLEOTIDE SEQUENCE [LARGE SCALE GENOMIC DNA]</scope>
    <source>
        <strain evidence="2 3">PG-01</strain>
    </source>
</reference>
<organism evidence="2 3">
    <name type="scientific">Sporocytophaga myxococcoides</name>
    <dbReference type="NCBI Taxonomy" id="153721"/>
    <lineage>
        <taxon>Bacteria</taxon>
        <taxon>Pseudomonadati</taxon>
        <taxon>Bacteroidota</taxon>
        <taxon>Cytophagia</taxon>
        <taxon>Cytophagales</taxon>
        <taxon>Cytophagaceae</taxon>
        <taxon>Sporocytophaga</taxon>
    </lineage>
</organism>
<protein>
    <recommendedName>
        <fullName evidence="1">TonB C-terminal domain-containing protein</fullName>
    </recommendedName>
</protein>
<evidence type="ECO:0000259" key="1">
    <source>
        <dbReference type="Pfam" id="PF03544"/>
    </source>
</evidence>
<sequence>MTDLNIIRGLGNGFDEEVLRVMKLMPEWEPGYLDGKPIKIRKILPIKFSLPD</sequence>
<evidence type="ECO:0000313" key="3">
    <source>
        <dbReference type="Proteomes" id="UP000030185"/>
    </source>
</evidence>
<dbReference type="EMBL" id="BBLT01000004">
    <property type="protein sequence ID" value="GAL85355.1"/>
    <property type="molecule type" value="Genomic_DNA"/>
</dbReference>
<dbReference type="STRING" id="153721.MYP_2584"/>